<dbReference type="SUPFAM" id="SSF52402">
    <property type="entry name" value="Adenine nucleotide alpha hydrolases-like"/>
    <property type="match status" value="1"/>
</dbReference>
<name>A0ABW5K1X6_9FLAO</name>
<feature type="domain" description="Glutamine amidotransferase type-2" evidence="4">
    <location>
        <begin position="81"/>
        <end position="127"/>
    </location>
</feature>
<dbReference type="InterPro" id="IPR017932">
    <property type="entry name" value="GATase_2_dom"/>
</dbReference>
<comment type="caution">
    <text evidence="5">The sequence shown here is derived from an EMBL/GenBank/DDBJ whole genome shotgun (WGS) entry which is preliminary data.</text>
</comment>
<evidence type="ECO:0000256" key="3">
    <source>
        <dbReference type="ARBA" id="ARBA00048741"/>
    </source>
</evidence>
<organism evidence="5 6">
    <name type="scientific">Lacinutrix gracilariae</name>
    <dbReference type="NCBI Taxonomy" id="1747198"/>
    <lineage>
        <taxon>Bacteria</taxon>
        <taxon>Pseudomonadati</taxon>
        <taxon>Bacteroidota</taxon>
        <taxon>Flavobacteriia</taxon>
        <taxon>Flavobacteriales</taxon>
        <taxon>Flavobacteriaceae</taxon>
        <taxon>Lacinutrix</taxon>
    </lineage>
</organism>
<dbReference type="Gene3D" id="3.60.20.10">
    <property type="entry name" value="Glutamine Phosphoribosylpyrophosphate, subunit 1, domain 1"/>
    <property type="match status" value="1"/>
</dbReference>
<evidence type="ECO:0000313" key="6">
    <source>
        <dbReference type="Proteomes" id="UP001597467"/>
    </source>
</evidence>
<dbReference type="InterPro" id="IPR014729">
    <property type="entry name" value="Rossmann-like_a/b/a_fold"/>
</dbReference>
<dbReference type="Proteomes" id="UP001597467">
    <property type="component" value="Unassembled WGS sequence"/>
</dbReference>
<evidence type="ECO:0000259" key="4">
    <source>
        <dbReference type="Pfam" id="PF13537"/>
    </source>
</evidence>
<dbReference type="EC" id="6.3.5.4" evidence="2"/>
<dbReference type="PANTHER" id="PTHR43284:SF1">
    <property type="entry name" value="ASPARAGINE SYNTHETASE"/>
    <property type="match status" value="1"/>
</dbReference>
<dbReference type="InterPro" id="IPR029055">
    <property type="entry name" value="Ntn_hydrolases_N"/>
</dbReference>
<dbReference type="PANTHER" id="PTHR43284">
    <property type="entry name" value="ASPARAGINE SYNTHETASE (GLUTAMINE-HYDROLYZING)"/>
    <property type="match status" value="1"/>
</dbReference>
<protein>
    <recommendedName>
        <fullName evidence="2">asparagine synthase (glutamine-hydrolyzing)</fullName>
        <ecNumber evidence="2">6.3.5.4</ecNumber>
    </recommendedName>
</protein>
<gene>
    <name evidence="5" type="ORF">ACFSSB_06885</name>
</gene>
<evidence type="ECO:0000313" key="5">
    <source>
        <dbReference type="EMBL" id="MFD2542043.1"/>
    </source>
</evidence>
<dbReference type="SUPFAM" id="SSF56235">
    <property type="entry name" value="N-terminal nucleophile aminohydrolases (Ntn hydrolases)"/>
    <property type="match status" value="1"/>
</dbReference>
<dbReference type="EMBL" id="JBHULM010000009">
    <property type="protein sequence ID" value="MFD2542043.1"/>
    <property type="molecule type" value="Genomic_DNA"/>
</dbReference>
<dbReference type="Pfam" id="PF13537">
    <property type="entry name" value="GATase_7"/>
    <property type="match status" value="1"/>
</dbReference>
<sequence length="622" mass="71875">MNFVITNTSIDFNKAETLAIQIQEKSIGEYNVYTEKNAKVYENSEYVVCIRGYISDLSLPKEAVEKQIFSAVNKIVENWPVPDEITGSFTLVIFSKKDSKIIFCNDLIGVYPLYYSIKKESIIIASSTIFASLAEDIELDAVGITQRAIGKEFSNIGSRTILNGFRRLLPGEYISLKNKSFSIIKKYDNSLYKINTTKRKLTINNYKTFWSCYKKEVSYATAKFNKTYLALSGGMDSRLLLGTLSDNSNTTCLTYGNSESYEVKIAKRLATLKGFEFKNYSDLDLYFPSPKIIQKYTLKTEALNIASWLEILENYSQDKDAVILLGDMCEVLPARNIKTFSSRESRISNFFKTHVLNKDYNLTLANNATFISWKNAKIKKELQRYTKQKFAKLEVTIDYEDLIKKVTLDLEELLGRVEAHKLPYVELYDELYSWYTHARIPMGKQILICDSKFSAISPSMTIAVLRAASKIHPNNRLNYRFMNALFASNKELKKLNRIPTNQSPIIPRNFPSILVFAVWGIRSKIDQYLIRKVLKKKNPNLRYRLFKGLNWVKIYQNENIKERLNNYFNTNYLGEELVNNYKETILKRQSLEKWPLTNSDIISLASLNSELHLIKPLKKNKK</sequence>
<accession>A0ABW5K1X6</accession>
<dbReference type="RefSeq" id="WP_379902402.1">
    <property type="nucleotide sequence ID" value="NZ_JBHULM010000009.1"/>
</dbReference>
<dbReference type="InterPro" id="IPR051786">
    <property type="entry name" value="ASN_synthetase/amidase"/>
</dbReference>
<reference evidence="6" key="1">
    <citation type="journal article" date="2019" name="Int. J. Syst. Evol. Microbiol.">
        <title>The Global Catalogue of Microorganisms (GCM) 10K type strain sequencing project: providing services to taxonomists for standard genome sequencing and annotation.</title>
        <authorList>
            <consortium name="The Broad Institute Genomics Platform"/>
            <consortium name="The Broad Institute Genome Sequencing Center for Infectious Disease"/>
            <person name="Wu L."/>
            <person name="Ma J."/>
        </authorList>
    </citation>
    <scope>NUCLEOTIDE SEQUENCE [LARGE SCALE GENOMIC DNA]</scope>
    <source>
        <strain evidence="6">KCTC 42808</strain>
    </source>
</reference>
<comment type="catalytic activity">
    <reaction evidence="3">
        <text>L-aspartate + L-glutamine + ATP + H2O = L-asparagine + L-glutamate + AMP + diphosphate + H(+)</text>
        <dbReference type="Rhea" id="RHEA:12228"/>
        <dbReference type="ChEBI" id="CHEBI:15377"/>
        <dbReference type="ChEBI" id="CHEBI:15378"/>
        <dbReference type="ChEBI" id="CHEBI:29985"/>
        <dbReference type="ChEBI" id="CHEBI:29991"/>
        <dbReference type="ChEBI" id="CHEBI:30616"/>
        <dbReference type="ChEBI" id="CHEBI:33019"/>
        <dbReference type="ChEBI" id="CHEBI:58048"/>
        <dbReference type="ChEBI" id="CHEBI:58359"/>
        <dbReference type="ChEBI" id="CHEBI:456215"/>
        <dbReference type="EC" id="6.3.5.4"/>
    </reaction>
</comment>
<evidence type="ECO:0000256" key="2">
    <source>
        <dbReference type="ARBA" id="ARBA00012737"/>
    </source>
</evidence>
<proteinExistence type="predicted"/>
<dbReference type="Gene3D" id="3.40.50.620">
    <property type="entry name" value="HUPs"/>
    <property type="match status" value="1"/>
</dbReference>
<evidence type="ECO:0000256" key="1">
    <source>
        <dbReference type="ARBA" id="ARBA00005187"/>
    </source>
</evidence>
<keyword evidence="6" id="KW-1185">Reference proteome</keyword>
<comment type="pathway">
    <text evidence="1">Amino-acid biosynthesis; L-asparagine biosynthesis; L-asparagine from L-aspartate (L-Gln route): step 1/1.</text>
</comment>